<dbReference type="AlphaFoldDB" id="A0A1V1NXF9"/>
<dbReference type="Proteomes" id="UP000189670">
    <property type="component" value="Unassembled WGS sequence"/>
</dbReference>
<sequence length="275" mass="30827">MIERQDLNNDLIRDQIVGIINDNINIQRSQNEINHLFAQDNAFLKAVEQIDKVREFVGRPEKIIGSEFTKHGEIAEQVEVGVRNARQAIEQQEMTATFNGIGRTAPEDYVIDGTAVQSKFINGINNNLDHVLKHMNKYSEFGREGSYYHIPKDSHDVITKILNNEPVEGLTEKSVRAIKEKIAIIETKSGNAFNEVVKPGVSDYSEVQQGKIHETLNRHENDLNEKNNQLKDQIVEKHQPSFGETAKAAGMGAAVGGAVTLTASIYKNYKQGKIF</sequence>
<reference evidence="2" key="1">
    <citation type="submission" date="2012-11" db="EMBL/GenBank/DDBJ databases">
        <authorList>
            <person name="Lucero-Rivera Y.E."/>
            <person name="Tovar-Ramirez D."/>
        </authorList>
    </citation>
    <scope>NUCLEOTIDE SEQUENCE [LARGE SCALE GENOMIC DNA]</scope>
    <source>
        <strain evidence="2">Araruama</strain>
    </source>
</reference>
<comment type="caution">
    <text evidence="1">The sequence shown here is derived from an EMBL/GenBank/DDBJ whole genome shotgun (WGS) entry which is preliminary data.</text>
</comment>
<dbReference type="EMBL" id="ATBP01001490">
    <property type="protein sequence ID" value="ETR67234.1"/>
    <property type="molecule type" value="Genomic_DNA"/>
</dbReference>
<name>A0A1V1NXF9_9BACT</name>
<proteinExistence type="predicted"/>
<gene>
    <name evidence="1" type="ORF">OMM_05243</name>
</gene>
<evidence type="ECO:0000313" key="1">
    <source>
        <dbReference type="EMBL" id="ETR67234.1"/>
    </source>
</evidence>
<accession>A0A1V1NXF9</accession>
<evidence type="ECO:0000313" key="2">
    <source>
        <dbReference type="Proteomes" id="UP000189670"/>
    </source>
</evidence>
<organism evidence="1 2">
    <name type="scientific">Candidatus Magnetoglobus multicellularis str. Araruama</name>
    <dbReference type="NCBI Taxonomy" id="890399"/>
    <lineage>
        <taxon>Bacteria</taxon>
        <taxon>Pseudomonadati</taxon>
        <taxon>Thermodesulfobacteriota</taxon>
        <taxon>Desulfobacteria</taxon>
        <taxon>Desulfobacterales</taxon>
        <taxon>Desulfobacteraceae</taxon>
        <taxon>Candidatus Magnetoglobus</taxon>
    </lineage>
</organism>
<protein>
    <submittedName>
        <fullName evidence="1">Uncharacterized protein</fullName>
    </submittedName>
</protein>